<dbReference type="OrthoDB" id="3753443at2759"/>
<name>A0A1Y1ZMJ4_9PLEO</name>
<evidence type="ECO:0000313" key="3">
    <source>
        <dbReference type="Proteomes" id="UP000193144"/>
    </source>
</evidence>
<dbReference type="Proteomes" id="UP000193144">
    <property type="component" value="Unassembled WGS sequence"/>
</dbReference>
<keyword evidence="1" id="KW-0472">Membrane</keyword>
<keyword evidence="1" id="KW-1133">Transmembrane helix</keyword>
<feature type="transmembrane region" description="Helical" evidence="1">
    <location>
        <begin position="107"/>
        <end position="126"/>
    </location>
</feature>
<dbReference type="EMBL" id="MCFA01000061">
    <property type="protein sequence ID" value="ORY11448.1"/>
    <property type="molecule type" value="Genomic_DNA"/>
</dbReference>
<comment type="caution">
    <text evidence="2">The sequence shown here is derived from an EMBL/GenBank/DDBJ whole genome shotgun (WGS) entry which is preliminary data.</text>
</comment>
<organism evidence="2 3">
    <name type="scientific">Clohesyomyces aquaticus</name>
    <dbReference type="NCBI Taxonomy" id="1231657"/>
    <lineage>
        <taxon>Eukaryota</taxon>
        <taxon>Fungi</taxon>
        <taxon>Dikarya</taxon>
        <taxon>Ascomycota</taxon>
        <taxon>Pezizomycotina</taxon>
        <taxon>Dothideomycetes</taxon>
        <taxon>Pleosporomycetidae</taxon>
        <taxon>Pleosporales</taxon>
        <taxon>Lindgomycetaceae</taxon>
        <taxon>Clohesyomyces</taxon>
    </lineage>
</organism>
<reference evidence="2 3" key="1">
    <citation type="submission" date="2016-07" db="EMBL/GenBank/DDBJ databases">
        <title>Pervasive Adenine N6-methylation of Active Genes in Fungi.</title>
        <authorList>
            <consortium name="DOE Joint Genome Institute"/>
            <person name="Mondo S.J."/>
            <person name="Dannebaum R.O."/>
            <person name="Kuo R.C."/>
            <person name="Labutti K."/>
            <person name="Haridas S."/>
            <person name="Kuo A."/>
            <person name="Salamov A."/>
            <person name="Ahrendt S.R."/>
            <person name="Lipzen A."/>
            <person name="Sullivan W."/>
            <person name="Andreopoulos W.B."/>
            <person name="Clum A."/>
            <person name="Lindquist E."/>
            <person name="Daum C."/>
            <person name="Ramamoorthy G.K."/>
            <person name="Gryganskyi A."/>
            <person name="Culley D."/>
            <person name="Magnuson J.K."/>
            <person name="James T.Y."/>
            <person name="O'Malley M.A."/>
            <person name="Stajich J.E."/>
            <person name="Spatafora J.W."/>
            <person name="Visel A."/>
            <person name="Grigoriev I.V."/>
        </authorList>
    </citation>
    <scope>NUCLEOTIDE SEQUENCE [LARGE SCALE GENOMIC DNA]</scope>
    <source>
        <strain evidence="2 3">CBS 115471</strain>
    </source>
</reference>
<keyword evidence="3" id="KW-1185">Reference proteome</keyword>
<dbReference type="AlphaFoldDB" id="A0A1Y1ZMJ4"/>
<keyword evidence="1" id="KW-0812">Transmembrane</keyword>
<gene>
    <name evidence="2" type="ORF">BCR34DRAFT_565370</name>
</gene>
<proteinExistence type="predicted"/>
<sequence length="147" mass="15771">MSSFTFWKGFADAAVGVILLAKPEIIYHSAVAKALNRLSGLRLPNPYPTTEDGVSAQHAVAIIVIAVGLGHMRASYNRAALPPFVLMNALWSAFAFSTVILKPHRATSALLMTGINHAVFATVMVLRTGVGLKEMLGISSEEKTKYS</sequence>
<evidence type="ECO:0000313" key="2">
    <source>
        <dbReference type="EMBL" id="ORY11448.1"/>
    </source>
</evidence>
<accession>A0A1Y1ZMJ4</accession>
<protein>
    <submittedName>
        <fullName evidence="2">Uncharacterized protein</fullName>
    </submittedName>
</protein>
<feature type="transmembrane region" description="Helical" evidence="1">
    <location>
        <begin position="84"/>
        <end position="101"/>
    </location>
</feature>
<evidence type="ECO:0000256" key="1">
    <source>
        <dbReference type="SAM" id="Phobius"/>
    </source>
</evidence>